<keyword evidence="3" id="KW-1185">Reference proteome</keyword>
<dbReference type="Proteomes" id="UP001175228">
    <property type="component" value="Unassembled WGS sequence"/>
</dbReference>
<dbReference type="EMBL" id="JAUEPU010000021">
    <property type="protein sequence ID" value="KAK0494240.1"/>
    <property type="molecule type" value="Genomic_DNA"/>
</dbReference>
<evidence type="ECO:0000256" key="1">
    <source>
        <dbReference type="SAM" id="MobiDB-lite"/>
    </source>
</evidence>
<organism evidence="2 3">
    <name type="scientific">Armillaria luteobubalina</name>
    <dbReference type="NCBI Taxonomy" id="153913"/>
    <lineage>
        <taxon>Eukaryota</taxon>
        <taxon>Fungi</taxon>
        <taxon>Dikarya</taxon>
        <taxon>Basidiomycota</taxon>
        <taxon>Agaricomycotina</taxon>
        <taxon>Agaricomycetes</taxon>
        <taxon>Agaricomycetidae</taxon>
        <taxon>Agaricales</taxon>
        <taxon>Marasmiineae</taxon>
        <taxon>Physalacriaceae</taxon>
        <taxon>Armillaria</taxon>
    </lineage>
</organism>
<name>A0AA39Q233_9AGAR</name>
<sequence>MSGLRIQIMFDHLSAENPFAQETFDYNDVVESTSTLPLLIATRTCAYGAFVTFQDAQDEVCAQEEQQGKTPPPHNYEDGYLSPAWDPHSNMPQAHFMSSLSVAIEQHWSLDRRLEGIAIQVYLS</sequence>
<comment type="caution">
    <text evidence="2">The sequence shown here is derived from an EMBL/GenBank/DDBJ whole genome shotgun (WGS) entry which is preliminary data.</text>
</comment>
<feature type="region of interest" description="Disordered" evidence="1">
    <location>
        <begin position="62"/>
        <end position="83"/>
    </location>
</feature>
<proteinExistence type="predicted"/>
<protein>
    <submittedName>
        <fullName evidence="2">Uncharacterized protein</fullName>
    </submittedName>
</protein>
<reference evidence="2" key="1">
    <citation type="submission" date="2023-06" db="EMBL/GenBank/DDBJ databases">
        <authorList>
            <consortium name="Lawrence Berkeley National Laboratory"/>
            <person name="Ahrendt S."/>
            <person name="Sahu N."/>
            <person name="Indic B."/>
            <person name="Wong-Bajracharya J."/>
            <person name="Merenyi Z."/>
            <person name="Ke H.-M."/>
            <person name="Monk M."/>
            <person name="Kocsube S."/>
            <person name="Drula E."/>
            <person name="Lipzen A."/>
            <person name="Balint B."/>
            <person name="Henrissat B."/>
            <person name="Andreopoulos B."/>
            <person name="Martin F.M."/>
            <person name="Harder C.B."/>
            <person name="Rigling D."/>
            <person name="Ford K.L."/>
            <person name="Foster G.D."/>
            <person name="Pangilinan J."/>
            <person name="Papanicolaou A."/>
            <person name="Barry K."/>
            <person name="LaButti K."/>
            <person name="Viragh M."/>
            <person name="Koriabine M."/>
            <person name="Yan M."/>
            <person name="Riley R."/>
            <person name="Champramary S."/>
            <person name="Plett K.L."/>
            <person name="Tsai I.J."/>
            <person name="Slot J."/>
            <person name="Sipos G."/>
            <person name="Plett J."/>
            <person name="Nagy L.G."/>
            <person name="Grigoriev I.V."/>
        </authorList>
    </citation>
    <scope>NUCLEOTIDE SEQUENCE</scope>
    <source>
        <strain evidence="2">HWK02</strain>
    </source>
</reference>
<accession>A0AA39Q233</accession>
<dbReference type="AlphaFoldDB" id="A0AA39Q233"/>
<gene>
    <name evidence="2" type="ORF">EDD18DRAFT_1355581</name>
</gene>
<evidence type="ECO:0000313" key="2">
    <source>
        <dbReference type="EMBL" id="KAK0494240.1"/>
    </source>
</evidence>
<evidence type="ECO:0000313" key="3">
    <source>
        <dbReference type="Proteomes" id="UP001175228"/>
    </source>
</evidence>